<name>A0A2D3I6E6_9VIRU</name>
<sequence>MTHGSCRHIIVIGNTGHGHQLTECFLLVDIIEVISDILCLDNMARQSKLSSQLRLLFVYQASEFVQERAKNSI</sequence>
<dbReference type="EMBL" id="MF768985">
    <property type="protein sequence ID" value="ATU83942.1"/>
    <property type="molecule type" value="Genomic_DNA"/>
</dbReference>
<reference evidence="1" key="1">
    <citation type="journal article" date="2018" name="Aquaculture">
        <title>Complete genome sequence of a white spot syndrome virus associated with a disease incursion in Australia.</title>
        <authorList>
            <person name="Oakey J."/>
            <person name="Smith C.S."/>
        </authorList>
    </citation>
    <scope>NUCLEOTIDE SEQUENCE [LARGE SCALE GENOMIC DNA]</scope>
    <source>
        <strain evidence="1">WSSV-AU</strain>
    </source>
</reference>
<accession>A0A2D3I6E6</accession>
<dbReference type="Proteomes" id="UP000267516">
    <property type="component" value="Segment"/>
</dbReference>
<evidence type="ECO:0000313" key="1">
    <source>
        <dbReference type="EMBL" id="ATU83942.1"/>
    </source>
</evidence>
<organism evidence="1">
    <name type="scientific">White spot syndrome virus</name>
    <dbReference type="NCBI Taxonomy" id="342409"/>
    <lineage>
        <taxon>Viruses</taxon>
        <taxon>Viruses incertae sedis</taxon>
        <taxon>Naldaviricetes</taxon>
        <taxon>Nimaviridae</taxon>
        <taxon>Whispovirus</taxon>
    </lineage>
</organism>
<protein>
    <submittedName>
        <fullName evidence="1">ORF952</fullName>
    </submittedName>
</protein>
<proteinExistence type="predicted"/>